<feature type="binding site" evidence="8 13">
    <location>
        <position position="251"/>
    </location>
    <ligand>
        <name>Zn(2+)</name>
        <dbReference type="ChEBI" id="CHEBI:29105"/>
    </ligand>
</feature>
<dbReference type="PRINTS" id="PR00083">
    <property type="entry name" value="HOLDHDRGNASE"/>
</dbReference>
<evidence type="ECO:0000256" key="12">
    <source>
        <dbReference type="PIRSR" id="PIRSR000099-3"/>
    </source>
</evidence>
<gene>
    <name evidence="8 15" type="primary">hisD</name>
    <name evidence="15" type="ORF">H9964_02795</name>
</gene>
<dbReference type="NCBIfam" id="TIGR00069">
    <property type="entry name" value="hisD"/>
    <property type="match status" value="1"/>
</dbReference>
<keyword evidence="4 8" id="KW-0479">Metal-binding</keyword>
<evidence type="ECO:0000256" key="9">
    <source>
        <dbReference type="PIRNR" id="PIRNR000099"/>
    </source>
</evidence>
<name>A0A9D2G558_9FIRM</name>
<comment type="caution">
    <text evidence="15">The sequence shown here is derived from an EMBL/GenBank/DDBJ whole genome shotgun (WGS) entry which is preliminary data.</text>
</comment>
<evidence type="ECO:0000256" key="11">
    <source>
        <dbReference type="PIRSR" id="PIRSR000099-2"/>
    </source>
</evidence>
<dbReference type="FunFam" id="3.40.50.1980:FF:000026">
    <property type="entry name" value="Histidinol dehydrogenase"/>
    <property type="match status" value="1"/>
</dbReference>
<keyword evidence="6 8" id="KW-0560">Oxidoreductase</keyword>
<protein>
    <recommendedName>
        <fullName evidence="3 8">Histidinol dehydrogenase</fullName>
        <shortName evidence="8">HDH</shortName>
        <ecNumber evidence="3 8">1.1.1.23</ecNumber>
    </recommendedName>
</protein>
<feature type="binding site" evidence="8 12">
    <location>
        <position position="254"/>
    </location>
    <ligand>
        <name>substrate</name>
    </ligand>
</feature>
<comment type="cofactor">
    <cofactor evidence="8 13">
        <name>Zn(2+)</name>
        <dbReference type="ChEBI" id="CHEBI:29105"/>
    </cofactor>
    <text evidence="8 13">Binds 1 zinc ion per subunit.</text>
</comment>
<dbReference type="GO" id="GO:0000105">
    <property type="term" value="P:L-histidine biosynthetic process"/>
    <property type="evidence" value="ECO:0007669"/>
    <property type="project" value="UniProtKB-UniRule"/>
</dbReference>
<feature type="binding site" evidence="8 12">
    <location>
        <position position="251"/>
    </location>
    <ligand>
        <name>substrate</name>
    </ligand>
</feature>
<dbReference type="EC" id="1.1.1.23" evidence="3 8"/>
<dbReference type="Proteomes" id="UP000824102">
    <property type="component" value="Unassembled WGS sequence"/>
</dbReference>
<dbReference type="GO" id="GO:0004399">
    <property type="term" value="F:histidinol dehydrogenase activity"/>
    <property type="evidence" value="ECO:0007669"/>
    <property type="project" value="UniProtKB-UniRule"/>
</dbReference>
<dbReference type="InterPro" id="IPR001692">
    <property type="entry name" value="Histidinol_DH_CS"/>
</dbReference>
<dbReference type="AlphaFoldDB" id="A0A9D2G558"/>
<dbReference type="Gene3D" id="1.20.5.1300">
    <property type="match status" value="1"/>
</dbReference>
<evidence type="ECO:0000256" key="14">
    <source>
        <dbReference type="RuleBase" id="RU004175"/>
    </source>
</evidence>
<feature type="active site" description="Proton acceptor" evidence="8 10">
    <location>
        <position position="319"/>
    </location>
</feature>
<organism evidence="15 16">
    <name type="scientific">Candidatus Gallimonas intestinavium</name>
    <dbReference type="NCBI Taxonomy" id="2838603"/>
    <lineage>
        <taxon>Bacteria</taxon>
        <taxon>Bacillati</taxon>
        <taxon>Bacillota</taxon>
        <taxon>Clostridia</taxon>
        <taxon>Candidatus Gallimonas</taxon>
    </lineage>
</organism>
<evidence type="ECO:0000256" key="6">
    <source>
        <dbReference type="ARBA" id="ARBA00023002"/>
    </source>
</evidence>
<evidence type="ECO:0000313" key="16">
    <source>
        <dbReference type="Proteomes" id="UP000824102"/>
    </source>
</evidence>
<evidence type="ECO:0000256" key="8">
    <source>
        <dbReference type="HAMAP-Rule" id="MF_01024"/>
    </source>
</evidence>
<comment type="catalytic activity">
    <reaction evidence="7 8">
        <text>L-histidinol + 2 NAD(+) + H2O = L-histidine + 2 NADH + 3 H(+)</text>
        <dbReference type="Rhea" id="RHEA:20641"/>
        <dbReference type="ChEBI" id="CHEBI:15377"/>
        <dbReference type="ChEBI" id="CHEBI:15378"/>
        <dbReference type="ChEBI" id="CHEBI:57540"/>
        <dbReference type="ChEBI" id="CHEBI:57595"/>
        <dbReference type="ChEBI" id="CHEBI:57699"/>
        <dbReference type="ChEBI" id="CHEBI:57945"/>
        <dbReference type="EC" id="1.1.1.23"/>
    </reaction>
</comment>
<feature type="binding site" evidence="8 13">
    <location>
        <position position="412"/>
    </location>
    <ligand>
        <name>Zn(2+)</name>
        <dbReference type="ChEBI" id="CHEBI:29105"/>
    </ligand>
</feature>
<evidence type="ECO:0000256" key="1">
    <source>
        <dbReference type="ARBA" id="ARBA00003850"/>
    </source>
</evidence>
<accession>A0A9D2G558</accession>
<dbReference type="PANTHER" id="PTHR21256:SF2">
    <property type="entry name" value="HISTIDINE BIOSYNTHESIS TRIFUNCTIONAL PROTEIN"/>
    <property type="match status" value="1"/>
</dbReference>
<keyword evidence="8" id="KW-0368">Histidine biosynthesis</keyword>
<dbReference type="InterPro" id="IPR012131">
    <property type="entry name" value="Hstdl_DH"/>
</dbReference>
<dbReference type="PANTHER" id="PTHR21256">
    <property type="entry name" value="HISTIDINOL DEHYDROGENASE HDH"/>
    <property type="match status" value="1"/>
</dbReference>
<evidence type="ECO:0000256" key="10">
    <source>
        <dbReference type="PIRSR" id="PIRSR000099-1"/>
    </source>
</evidence>
<dbReference type="PROSITE" id="PS00611">
    <property type="entry name" value="HISOL_DEHYDROGENASE"/>
    <property type="match status" value="1"/>
</dbReference>
<evidence type="ECO:0000313" key="15">
    <source>
        <dbReference type="EMBL" id="HIZ72491.1"/>
    </source>
</evidence>
<evidence type="ECO:0000256" key="5">
    <source>
        <dbReference type="ARBA" id="ARBA00022833"/>
    </source>
</evidence>
<feature type="binding site" evidence="8 13">
    <location>
        <position position="254"/>
    </location>
    <ligand>
        <name>Zn(2+)</name>
        <dbReference type="ChEBI" id="CHEBI:29105"/>
    </ligand>
</feature>
<proteinExistence type="inferred from homology"/>
<comment type="similarity">
    <text evidence="2 8 9 14">Belongs to the histidinol dehydrogenase family.</text>
</comment>
<comment type="function">
    <text evidence="1 8">Catalyzes the sequential NAD-dependent oxidations of L-histidinol to L-histidinaldehyde and then to L-histidine.</text>
</comment>
<dbReference type="Pfam" id="PF00815">
    <property type="entry name" value="Histidinol_dh"/>
    <property type="match status" value="1"/>
</dbReference>
<feature type="binding site" evidence="8 12">
    <location>
        <position position="229"/>
    </location>
    <ligand>
        <name>substrate</name>
    </ligand>
</feature>
<feature type="binding site" evidence="8 11">
    <location>
        <position position="183"/>
    </location>
    <ligand>
        <name>NAD(+)</name>
        <dbReference type="ChEBI" id="CHEBI:57540"/>
    </ligand>
</feature>
<reference evidence="15" key="1">
    <citation type="journal article" date="2021" name="PeerJ">
        <title>Extensive microbial diversity within the chicken gut microbiome revealed by metagenomics and culture.</title>
        <authorList>
            <person name="Gilroy R."/>
            <person name="Ravi A."/>
            <person name="Getino M."/>
            <person name="Pursley I."/>
            <person name="Horton D.L."/>
            <person name="Alikhan N.F."/>
            <person name="Baker D."/>
            <person name="Gharbi K."/>
            <person name="Hall N."/>
            <person name="Watson M."/>
            <person name="Adriaenssens E.M."/>
            <person name="Foster-Nyarko E."/>
            <person name="Jarju S."/>
            <person name="Secka A."/>
            <person name="Antonio M."/>
            <person name="Oren A."/>
            <person name="Chaudhuri R.R."/>
            <person name="La Ragione R."/>
            <person name="Hildebrand F."/>
            <person name="Pallen M.J."/>
        </authorList>
    </citation>
    <scope>NUCLEOTIDE SEQUENCE</scope>
    <source>
        <strain evidence="15">ChiW7-2402</strain>
    </source>
</reference>
<feature type="binding site" evidence="8 11">
    <location>
        <position position="122"/>
    </location>
    <ligand>
        <name>NAD(+)</name>
        <dbReference type="ChEBI" id="CHEBI:57540"/>
    </ligand>
</feature>
<feature type="binding site" evidence="8 12">
    <location>
        <position position="407"/>
    </location>
    <ligand>
        <name>substrate</name>
    </ligand>
</feature>
<sequence>MKIVTKEESAELLERPFEERREEMMRVKEIVADVAARGDAAVFEYEERFDKTLLTKDTFRVSEAEYEEAYRQVSPELLKSLRLGIRNIFEYHSRAGRKDHIVTKDGRTTGYVVRPVERAGIYVPAGTAPLSSSVLMAVLPAKAAGVEHIYVATPAKEGKVHPLTLVAAKECGAEAVIKMGGAQAVAAFAYGTESVPKVDVIAGPGNIYVTLAKKEVYGQVGIDMLAGPSEILIVADESADPDWVAADVLSQAEHDVLARAIVVTTSKALARRIAERVDVRLAVLPRREIAERSIASGGGIILTDTLEEAAKISNQIAPEHLELYVKDPDALLPKIKNAGAVFMGAYTPEPVGDYFAGPDHILPTGGSARFFEVLSEDVFTRKMSVIRYTEEALKEDGEHIVRLAESESLLAHARAILARLEGENK</sequence>
<dbReference type="GO" id="GO:0008270">
    <property type="term" value="F:zinc ion binding"/>
    <property type="evidence" value="ECO:0007669"/>
    <property type="project" value="UniProtKB-UniRule"/>
</dbReference>
<evidence type="ECO:0000256" key="7">
    <source>
        <dbReference type="ARBA" id="ARBA00049489"/>
    </source>
</evidence>
<dbReference type="PIRSF" id="PIRSF000099">
    <property type="entry name" value="Histidinol_dh"/>
    <property type="match status" value="1"/>
</dbReference>
<feature type="binding site" evidence="8 12">
    <location>
        <position position="320"/>
    </location>
    <ligand>
        <name>substrate</name>
    </ligand>
</feature>
<dbReference type="GO" id="GO:0051287">
    <property type="term" value="F:NAD binding"/>
    <property type="evidence" value="ECO:0007669"/>
    <property type="project" value="InterPro"/>
</dbReference>
<feature type="binding site" evidence="8 12">
    <location>
        <position position="412"/>
    </location>
    <ligand>
        <name>substrate</name>
    </ligand>
</feature>
<feature type="binding site" evidence="8 11">
    <location>
        <position position="206"/>
    </location>
    <ligand>
        <name>NAD(+)</name>
        <dbReference type="ChEBI" id="CHEBI:57540"/>
    </ligand>
</feature>
<keyword evidence="8 11" id="KW-0520">NAD</keyword>
<evidence type="ECO:0000256" key="2">
    <source>
        <dbReference type="ARBA" id="ARBA00010178"/>
    </source>
</evidence>
<dbReference type="HAMAP" id="MF_01024">
    <property type="entry name" value="HisD"/>
    <property type="match status" value="1"/>
</dbReference>
<dbReference type="InterPro" id="IPR016161">
    <property type="entry name" value="Ald_DH/histidinol_DH"/>
</dbReference>
<dbReference type="CDD" id="cd06572">
    <property type="entry name" value="Histidinol_dh"/>
    <property type="match status" value="1"/>
</dbReference>
<feature type="active site" description="Proton acceptor" evidence="8 10">
    <location>
        <position position="320"/>
    </location>
</feature>
<dbReference type="Gene3D" id="3.40.50.1980">
    <property type="entry name" value="Nitrogenase molybdenum iron protein domain"/>
    <property type="match status" value="2"/>
</dbReference>
<dbReference type="GO" id="GO:0005829">
    <property type="term" value="C:cytosol"/>
    <property type="evidence" value="ECO:0007669"/>
    <property type="project" value="TreeGrafter"/>
</dbReference>
<keyword evidence="8" id="KW-0028">Amino-acid biosynthesis</keyword>
<dbReference type="FunFam" id="3.40.50.1980:FF:000001">
    <property type="entry name" value="Histidinol dehydrogenase"/>
    <property type="match status" value="1"/>
</dbReference>
<evidence type="ECO:0000256" key="4">
    <source>
        <dbReference type="ARBA" id="ARBA00022723"/>
    </source>
</evidence>
<feature type="binding site" evidence="8 13">
    <location>
        <position position="353"/>
    </location>
    <ligand>
        <name>Zn(2+)</name>
        <dbReference type="ChEBI" id="CHEBI:29105"/>
    </ligand>
</feature>
<dbReference type="SUPFAM" id="SSF53720">
    <property type="entry name" value="ALDH-like"/>
    <property type="match status" value="1"/>
</dbReference>
<feature type="binding site" evidence="8 12">
    <location>
        <position position="353"/>
    </location>
    <ligand>
        <name>substrate</name>
    </ligand>
</feature>
<dbReference type="InterPro" id="IPR022695">
    <property type="entry name" value="Histidinol_DH_monofunct"/>
</dbReference>
<evidence type="ECO:0000256" key="13">
    <source>
        <dbReference type="PIRSR" id="PIRSR000099-4"/>
    </source>
</evidence>
<comment type="pathway">
    <text evidence="8">Amino-acid biosynthesis; L-histidine biosynthesis; L-histidine from 5-phospho-alpha-D-ribose 1-diphosphate: step 9/9.</text>
</comment>
<keyword evidence="5 8" id="KW-0862">Zinc</keyword>
<evidence type="ECO:0000256" key="3">
    <source>
        <dbReference type="ARBA" id="ARBA00012965"/>
    </source>
</evidence>
<dbReference type="EMBL" id="DXBB01000047">
    <property type="protein sequence ID" value="HIZ72491.1"/>
    <property type="molecule type" value="Genomic_DNA"/>
</dbReference>
<reference evidence="15" key="2">
    <citation type="submission" date="2021-04" db="EMBL/GenBank/DDBJ databases">
        <authorList>
            <person name="Gilroy R."/>
        </authorList>
    </citation>
    <scope>NUCLEOTIDE SEQUENCE</scope>
    <source>
        <strain evidence="15">ChiW7-2402</strain>
    </source>
</reference>